<keyword evidence="2" id="KW-1185">Reference proteome</keyword>
<comment type="caution">
    <text evidence="1">The sequence shown here is derived from an EMBL/GenBank/DDBJ whole genome shotgun (WGS) entry which is preliminary data.</text>
</comment>
<evidence type="ECO:0000313" key="1">
    <source>
        <dbReference type="EMBL" id="RNA31857.1"/>
    </source>
</evidence>
<dbReference type="AlphaFoldDB" id="A0A3M7S891"/>
<name>A0A3M7S891_BRAPC</name>
<protein>
    <submittedName>
        <fullName evidence="1">Uncharacterized protein</fullName>
    </submittedName>
</protein>
<dbReference type="EMBL" id="REGN01001887">
    <property type="protein sequence ID" value="RNA31857.1"/>
    <property type="molecule type" value="Genomic_DNA"/>
</dbReference>
<evidence type="ECO:0000313" key="2">
    <source>
        <dbReference type="Proteomes" id="UP000276133"/>
    </source>
</evidence>
<dbReference type="Proteomes" id="UP000276133">
    <property type="component" value="Unassembled WGS sequence"/>
</dbReference>
<organism evidence="1 2">
    <name type="scientific">Brachionus plicatilis</name>
    <name type="common">Marine rotifer</name>
    <name type="synonym">Brachionus muelleri</name>
    <dbReference type="NCBI Taxonomy" id="10195"/>
    <lineage>
        <taxon>Eukaryota</taxon>
        <taxon>Metazoa</taxon>
        <taxon>Spiralia</taxon>
        <taxon>Gnathifera</taxon>
        <taxon>Rotifera</taxon>
        <taxon>Eurotatoria</taxon>
        <taxon>Monogononta</taxon>
        <taxon>Pseudotrocha</taxon>
        <taxon>Ploima</taxon>
        <taxon>Brachionidae</taxon>
        <taxon>Brachionus</taxon>
    </lineage>
</organism>
<proteinExistence type="predicted"/>
<reference evidence="1 2" key="1">
    <citation type="journal article" date="2018" name="Sci. Rep.">
        <title>Genomic signatures of local adaptation to the degree of environmental predictability in rotifers.</title>
        <authorList>
            <person name="Franch-Gras L."/>
            <person name="Hahn C."/>
            <person name="Garcia-Roger E.M."/>
            <person name="Carmona M.J."/>
            <person name="Serra M."/>
            <person name="Gomez A."/>
        </authorList>
    </citation>
    <scope>NUCLEOTIDE SEQUENCE [LARGE SCALE GENOMIC DNA]</scope>
    <source>
        <strain evidence="1">HYR1</strain>
    </source>
</reference>
<sequence>MHGIVKFHTKLPKQKEKHYKIFVLIVINLFCRCNKVKHYSKTSLRRWPTRRSPMLQQANNLDLLRWETLVKKRIIGTKVL</sequence>
<gene>
    <name evidence="1" type="ORF">BpHYR1_007049</name>
</gene>
<accession>A0A3M7S891</accession>